<dbReference type="EMBL" id="BAAAHP010000178">
    <property type="protein sequence ID" value="GAA0897189.1"/>
    <property type="molecule type" value="Genomic_DNA"/>
</dbReference>
<organism evidence="1 2">
    <name type="scientific">Pseudonocardia zijingensis</name>
    <dbReference type="NCBI Taxonomy" id="153376"/>
    <lineage>
        <taxon>Bacteria</taxon>
        <taxon>Bacillati</taxon>
        <taxon>Actinomycetota</taxon>
        <taxon>Actinomycetes</taxon>
        <taxon>Pseudonocardiales</taxon>
        <taxon>Pseudonocardiaceae</taxon>
        <taxon>Pseudonocardia</taxon>
    </lineage>
</organism>
<dbReference type="Proteomes" id="UP001499967">
    <property type="component" value="Unassembled WGS sequence"/>
</dbReference>
<dbReference type="RefSeq" id="WP_343944738.1">
    <property type="nucleotide sequence ID" value="NZ_BAAAHP010000178.1"/>
</dbReference>
<gene>
    <name evidence="1" type="ORF">GCM10009559_57390</name>
</gene>
<keyword evidence="2" id="KW-1185">Reference proteome</keyword>
<protein>
    <submittedName>
        <fullName evidence="1">Uncharacterized protein</fullName>
    </submittedName>
</protein>
<accession>A0ABN1N8A2</accession>
<evidence type="ECO:0000313" key="2">
    <source>
        <dbReference type="Proteomes" id="UP001499967"/>
    </source>
</evidence>
<evidence type="ECO:0000313" key="1">
    <source>
        <dbReference type="EMBL" id="GAA0897189.1"/>
    </source>
</evidence>
<name>A0ABN1N8A2_9PSEU</name>
<sequence>MGTVHVDENTVTVQLSAFEKLFCGGRSRIVVPRAEIRRVERVDRPTRASATGIGRAGLVITGVLKLGRWGIGSPTNRFVSVRRWVPALRIVVDDRFREQLGYHELLISTPDVDRVTAELGARIA</sequence>
<comment type="caution">
    <text evidence="1">The sequence shown here is derived from an EMBL/GenBank/DDBJ whole genome shotgun (WGS) entry which is preliminary data.</text>
</comment>
<reference evidence="1 2" key="1">
    <citation type="journal article" date="2019" name="Int. J. Syst. Evol. Microbiol.">
        <title>The Global Catalogue of Microorganisms (GCM) 10K type strain sequencing project: providing services to taxonomists for standard genome sequencing and annotation.</title>
        <authorList>
            <consortium name="The Broad Institute Genomics Platform"/>
            <consortium name="The Broad Institute Genome Sequencing Center for Infectious Disease"/>
            <person name="Wu L."/>
            <person name="Ma J."/>
        </authorList>
    </citation>
    <scope>NUCLEOTIDE SEQUENCE [LARGE SCALE GENOMIC DNA]</scope>
    <source>
        <strain evidence="1 2">JCM 11117</strain>
    </source>
</reference>
<proteinExistence type="predicted"/>